<evidence type="ECO:0000313" key="1">
    <source>
        <dbReference type="EMBL" id="RZU62498.1"/>
    </source>
</evidence>
<accession>A0A4Q8AE50</accession>
<dbReference type="InterPro" id="IPR043519">
    <property type="entry name" value="NT_sf"/>
</dbReference>
<dbReference type="Proteomes" id="UP000292685">
    <property type="component" value="Unassembled WGS sequence"/>
</dbReference>
<dbReference type="Gene3D" id="1.20.120.330">
    <property type="entry name" value="Nucleotidyltransferases domain 2"/>
    <property type="match status" value="1"/>
</dbReference>
<keyword evidence="2" id="KW-1185">Reference proteome</keyword>
<keyword evidence="1" id="KW-0808">Transferase</keyword>
<organism evidence="1 2">
    <name type="scientific">Zhihengliuella halotolerans</name>
    <dbReference type="NCBI Taxonomy" id="370736"/>
    <lineage>
        <taxon>Bacteria</taxon>
        <taxon>Bacillati</taxon>
        <taxon>Actinomycetota</taxon>
        <taxon>Actinomycetes</taxon>
        <taxon>Micrococcales</taxon>
        <taxon>Micrococcaceae</taxon>
        <taxon>Zhihengliuella</taxon>
    </lineage>
</organism>
<reference evidence="1 2" key="1">
    <citation type="submission" date="2019-02" db="EMBL/GenBank/DDBJ databases">
        <title>Sequencing the genomes of 1000 actinobacteria strains.</title>
        <authorList>
            <person name="Klenk H.-P."/>
        </authorList>
    </citation>
    <scope>NUCLEOTIDE SEQUENCE [LARGE SCALE GENOMIC DNA]</scope>
    <source>
        <strain evidence="1 2">DSM 17364</strain>
    </source>
</reference>
<dbReference type="EMBL" id="SHLA01000001">
    <property type="protein sequence ID" value="RZU62498.1"/>
    <property type="molecule type" value="Genomic_DNA"/>
</dbReference>
<sequence>MWEACAVDYDKSIETLTAWAQNCENVRAMVMTGSAAAHETHSLSDRDIEIYATDPAPLLADDSWWNQLGTVLVVERLAIPGWHPARLVYYVGGKLDLTVVRADVLPTIRYERPFTVLVDKDGHSRSLRLAAAGTSLPDEAAFQEQLNLGYAAALMCAKSIVRDEPWSSKIRDTDLKASLLSLVEWDHHVRYGLGHDVRFLGSRMRQWMDADIQQSLEQCWARFDAADSARALRTSIALFARLGRRIADGLGFRPFSHDSVHDEVEAILALRPDAR</sequence>
<protein>
    <submittedName>
        <fullName evidence="1">Aminoglycoside 6-adenylyltransferase</fullName>
    </submittedName>
</protein>
<dbReference type="GO" id="GO:0016779">
    <property type="term" value="F:nucleotidyltransferase activity"/>
    <property type="evidence" value="ECO:0007669"/>
    <property type="project" value="UniProtKB-KW"/>
</dbReference>
<dbReference type="InterPro" id="IPR007530">
    <property type="entry name" value="Aminoglycoside_adenylylTfrase"/>
</dbReference>
<evidence type="ECO:0000313" key="2">
    <source>
        <dbReference type="Proteomes" id="UP000292685"/>
    </source>
</evidence>
<comment type="caution">
    <text evidence="1">The sequence shown here is derived from an EMBL/GenBank/DDBJ whole genome shotgun (WGS) entry which is preliminary data.</text>
</comment>
<proteinExistence type="predicted"/>
<dbReference type="Pfam" id="PF04439">
    <property type="entry name" value="Adenyl_transf"/>
    <property type="match status" value="1"/>
</dbReference>
<name>A0A4Q8AE50_9MICC</name>
<keyword evidence="1" id="KW-0548">Nucleotidyltransferase</keyword>
<dbReference type="SUPFAM" id="SSF81631">
    <property type="entry name" value="PAP/OAS1 substrate-binding domain"/>
    <property type="match status" value="1"/>
</dbReference>
<dbReference type="AlphaFoldDB" id="A0A4Q8AE50"/>
<dbReference type="Gene3D" id="3.30.460.10">
    <property type="entry name" value="Beta Polymerase, domain 2"/>
    <property type="match status" value="1"/>
</dbReference>
<gene>
    <name evidence="1" type="ORF">EV380_2095</name>
</gene>
<dbReference type="SUPFAM" id="SSF81301">
    <property type="entry name" value="Nucleotidyltransferase"/>
    <property type="match status" value="1"/>
</dbReference>